<dbReference type="Pfam" id="PF13569">
    <property type="entry name" value="DUF4132"/>
    <property type="match status" value="1"/>
</dbReference>
<proteinExistence type="predicted"/>
<name>A0ABW2XAA5_9ACTN</name>
<evidence type="ECO:0000256" key="1">
    <source>
        <dbReference type="SAM" id="MobiDB-lite"/>
    </source>
</evidence>
<protein>
    <submittedName>
        <fullName evidence="3">DUF4132 domain-containing protein</fullName>
    </submittedName>
</protein>
<dbReference type="EMBL" id="JBHTGP010000002">
    <property type="protein sequence ID" value="MFD0683388.1"/>
    <property type="molecule type" value="Genomic_DNA"/>
</dbReference>
<dbReference type="RefSeq" id="WP_131757216.1">
    <property type="nucleotide sequence ID" value="NZ_CAACUY010000027.1"/>
</dbReference>
<accession>A0ABW2XAA5</accession>
<gene>
    <name evidence="3" type="ORF">ACFQZM_02670</name>
</gene>
<evidence type="ECO:0000259" key="2">
    <source>
        <dbReference type="Pfam" id="PF13569"/>
    </source>
</evidence>
<evidence type="ECO:0000313" key="3">
    <source>
        <dbReference type="EMBL" id="MFD0683388.1"/>
    </source>
</evidence>
<feature type="domain" description="DUF4132" evidence="2">
    <location>
        <begin position="446"/>
        <end position="623"/>
    </location>
</feature>
<organism evidence="3 4">
    <name type="scientific">Actinomadura fibrosa</name>
    <dbReference type="NCBI Taxonomy" id="111802"/>
    <lineage>
        <taxon>Bacteria</taxon>
        <taxon>Bacillati</taxon>
        <taxon>Actinomycetota</taxon>
        <taxon>Actinomycetes</taxon>
        <taxon>Streptosporangiales</taxon>
        <taxon>Thermomonosporaceae</taxon>
        <taxon>Actinomadura</taxon>
    </lineage>
</organism>
<comment type="caution">
    <text evidence="3">The sequence shown here is derived from an EMBL/GenBank/DDBJ whole genome shotgun (WGS) entry which is preliminary data.</text>
</comment>
<reference evidence="4" key="1">
    <citation type="journal article" date="2019" name="Int. J. Syst. Evol. Microbiol.">
        <title>The Global Catalogue of Microorganisms (GCM) 10K type strain sequencing project: providing services to taxonomists for standard genome sequencing and annotation.</title>
        <authorList>
            <consortium name="The Broad Institute Genomics Platform"/>
            <consortium name="The Broad Institute Genome Sequencing Center for Infectious Disease"/>
            <person name="Wu L."/>
            <person name="Ma J."/>
        </authorList>
    </citation>
    <scope>NUCLEOTIDE SEQUENCE [LARGE SCALE GENOMIC DNA]</scope>
    <source>
        <strain evidence="4">JCM 9371</strain>
    </source>
</reference>
<dbReference type="InterPro" id="IPR025406">
    <property type="entry name" value="DUF4132"/>
</dbReference>
<evidence type="ECO:0000313" key="4">
    <source>
        <dbReference type="Proteomes" id="UP001597063"/>
    </source>
</evidence>
<keyword evidence="4" id="KW-1185">Reference proteome</keyword>
<dbReference type="Proteomes" id="UP001597063">
    <property type="component" value="Unassembled WGS sequence"/>
</dbReference>
<feature type="region of interest" description="Disordered" evidence="1">
    <location>
        <begin position="444"/>
        <end position="463"/>
    </location>
</feature>
<sequence>MADALPGVLTDPPWRVWDAPDPVIVKGLKPPPSKIVWEDGEREKWAPGPGPAPETDWDDAVRQQRDGRLWRSVELFTWGPEDDVRPLLATWKPDIGRSGLGVDAVLARFGLDALAPVLHAAKDSPENAGGTLLPVLDGKAARIVSGWLASGGEDAGIAHAWLTRHGADAVPYLLPDALGARESLRAKAALALRLIAAERSPEAVVDAAGRHAAAVAPLLADVPRVDPGDPWAVALLDPPRIGGWLDPATLPAVALRGGGIVPLEANAHIATMLAMSGDDVFPGLSDVHDACDPPSLAAFAWAIFERWRTGGAPTADAWALTTLGIWGDDDTVRRLTPILRAWPGQAMHHRAVQGLDVLAAMGTETALVHLDGIARKVKFGGLRDAARAKIAQVARHLGLTGEQLADRLVPRFGLDASGTLTLDYGPRRFTVGFDEQLKPYVTDDDGKLRKSLPKPGAKDDPSLAPAAYQRYADLKKDVRAIASVQLGRLEAAMLNGRRWSAADWRDHIAGHPLIWHLARRLVWTSGGTAVRLAEDRTLADVDDKTVTLPDGAEIALPHPIHLGDDLPTWTELFADYEILQPFPQLARPVHAFASDEAASWHLPRFEGAEVPMGRLLALDKHGWERGRPQDNGTQNWLEYRSGSVYVVISLFSGIQVGMPYGRDTDRLTHVWITERPHRFPPKDGTGHTFAELDPVTASEVLAHLTSLTG</sequence>